<feature type="binding site" evidence="3">
    <location>
        <begin position="947"/>
        <end position="948"/>
    </location>
    <ligand>
        <name>substrate</name>
    </ligand>
</feature>
<feature type="domain" description="Myotubularin phosphatase" evidence="6">
    <location>
        <begin position="793"/>
        <end position="1178"/>
    </location>
</feature>
<reference evidence="8" key="2">
    <citation type="submission" date="2010-04" db="EMBL/GenBank/DDBJ databases">
        <authorList>
            <person name="Buell R."/>
            <person name="Hamilton J."/>
            <person name="Hostetler J."/>
        </authorList>
    </citation>
    <scope>NUCLEOTIDE SEQUENCE [LARGE SCALE GENOMIC DNA]</scope>
    <source>
        <strain evidence="8">DAOM:BR144</strain>
    </source>
</reference>
<sequence length="1195" mass="133666">MEEKAAPSTQALGDSASVQSIFYGQKWAHAFGISSDTEGHRARYAFLKETLVLKVDAMGNSDPLTAFMEQQEGDASGKQQQLPMRILPKIVRGSINADSDEESDDDDDDDDEEEDEMDTNGSVVIQTLDSSRDGSATITTSAAKPGWAQYFNDETLLYEINTDLDRLYPAGNEELFQKDEYRSILRHVLFVWCKLHSDVSYRQGMHDVAAVVLFSFLRKRQTTADDVSNPFSEEDVVPAEYELPETAEADTFLVFEAVMLYLKPFYEIVPPSPPTAESGNDGQRSLSKSDGEPRLFANYSVKENDDLNSLFGDSSSNASLSPSHSYANRNGASNAKRKLPALHRMCANIQYELLQQKDPQLYYHLQNLDIVPETYCLRWLRLLLAREYVFDDLLQVWDAMIQDQNRPDIKFPAVVANNEEYLQTLPRLVAIDTDDSSWMGFPLLRFICVAKLLHLSKQLRAADNTGCWRLLMHSAPADGPTSEDEPSVQELIRFAHVLRNPMLATRDGPEAVDVVQFEAGSLGIILTAAKAPFEDRLAVKDFVDDPQQARNGNGNGMGGMGQAKASGKVFIGDILDSINGVPIVGITTEEVKRHIQLIGRPMYMGFLHVSASAETATGTSLSVTVPPDLVDSPELLLLPHFLPGEMCYAHVETSIQSFVLAHDGSCLSHYLSGKLYITNYRCFFTRLLGKGDIDWQVPVLSIASVEGTDSSMGSISVGSTALDHAQAVLGFSSDDSSTYKVVIRCKDTQVARLSFSNYSEYSKLYKCLSHLAFPVSLLDAFCFTYSPTVAPSEEVPFDLRKEYQRIGLLDVPERLRCIDQSMRYDLCDTYPQHLIVPSAMSDIRIKAAAAFRSHGRLPVVCWIHRGNGATISRSSQPLVGLKSARSTDDELLVQLLCCPSSSPYGGRYVIMDARGQLAAVGNKAMGKGTEIVSNYRGAKLIFMNIENIHAIRQSFQSLTSIFEPRRGANEDSSSFYSRLESSGWLRHIRLVLKASAELAHSIHNGVSVLTHCSDGWDRTAQMVSLAEMMLDPYYRTLRGFQCLIEKEWCSFGHQFGARCGHARSDANNNDQRSPVFLMWLDCVWQFLRQFPSECEFNGQLLLALADHIYSCKYGTFMFDSEQQRKEIFTKHRVFSIWSEINSHSEKFTNQLYAPSETPPAVLLPSTLSKNIKLWKGYFCRWDTTIVPPVPAYQYY</sequence>
<evidence type="ECO:0000259" key="6">
    <source>
        <dbReference type="PROSITE" id="PS51339"/>
    </source>
</evidence>
<dbReference type="EnsemblProtists" id="PYU1_T004046">
    <property type="protein sequence ID" value="PYU1_T004046"/>
    <property type="gene ID" value="PYU1_G004036"/>
</dbReference>
<evidence type="ECO:0000313" key="7">
    <source>
        <dbReference type="EnsemblProtists" id="PYU1_T004046"/>
    </source>
</evidence>
<evidence type="ECO:0000256" key="4">
    <source>
        <dbReference type="SAM" id="MobiDB-lite"/>
    </source>
</evidence>
<dbReference type="InterPro" id="IPR000195">
    <property type="entry name" value="Rab-GAP-TBC_dom"/>
</dbReference>
<evidence type="ECO:0000256" key="1">
    <source>
        <dbReference type="ARBA" id="ARBA00007471"/>
    </source>
</evidence>
<dbReference type="HOGENOM" id="CLU_003778_0_0_1"/>
<dbReference type="GO" id="GO:0005737">
    <property type="term" value="C:cytoplasm"/>
    <property type="evidence" value="ECO:0007669"/>
    <property type="project" value="TreeGrafter"/>
</dbReference>
<dbReference type="CDD" id="cd14507">
    <property type="entry name" value="PTP-MTM-like"/>
    <property type="match status" value="1"/>
</dbReference>
<evidence type="ECO:0000256" key="3">
    <source>
        <dbReference type="PIRSR" id="PIRSR630564-2"/>
    </source>
</evidence>
<dbReference type="InParanoid" id="K3WGF5"/>
<dbReference type="InterPro" id="IPR029021">
    <property type="entry name" value="Prot-tyrosine_phosphatase-like"/>
</dbReference>
<dbReference type="InterPro" id="IPR030564">
    <property type="entry name" value="Myotubularin"/>
</dbReference>
<dbReference type="Gene3D" id="1.10.472.80">
    <property type="entry name" value="Ypt/Rab-GAP domain of gyp1p, domain 3"/>
    <property type="match status" value="1"/>
</dbReference>
<dbReference type="InterPro" id="IPR010569">
    <property type="entry name" value="Myotubularin-like_Pase_dom"/>
</dbReference>
<evidence type="ECO:0000313" key="8">
    <source>
        <dbReference type="Proteomes" id="UP000019132"/>
    </source>
</evidence>
<feature type="active site" description="Phosphocysteine intermediate" evidence="2">
    <location>
        <position position="1012"/>
    </location>
</feature>
<feature type="region of interest" description="Disordered" evidence="4">
    <location>
        <begin position="93"/>
        <end position="128"/>
    </location>
</feature>
<feature type="region of interest" description="Disordered" evidence="4">
    <location>
        <begin position="272"/>
        <end position="291"/>
    </location>
</feature>
<feature type="compositionally biased region" description="Polar residues" evidence="4">
    <location>
        <begin position="119"/>
        <end position="128"/>
    </location>
</feature>
<dbReference type="PANTHER" id="PTHR10807:SF128">
    <property type="entry name" value="PHOSPHATIDYLINOSITOL-3,5-BISPHOSPHATE 3-PHOSPHATASE"/>
    <property type="match status" value="1"/>
</dbReference>
<dbReference type="InterPro" id="IPR011993">
    <property type="entry name" value="PH-like_dom_sf"/>
</dbReference>
<keyword evidence="8" id="KW-1185">Reference proteome</keyword>
<dbReference type="SMART" id="SM00164">
    <property type="entry name" value="TBC"/>
    <property type="match status" value="1"/>
</dbReference>
<feature type="domain" description="Rab-GAP TBC" evidence="5">
    <location>
        <begin position="137"/>
        <end position="404"/>
    </location>
</feature>
<evidence type="ECO:0000259" key="5">
    <source>
        <dbReference type="PROSITE" id="PS50086"/>
    </source>
</evidence>
<dbReference type="OMA" id="SIWSEIN"/>
<dbReference type="PANTHER" id="PTHR10807">
    <property type="entry name" value="MYOTUBULARIN-RELATED"/>
    <property type="match status" value="1"/>
</dbReference>
<dbReference type="SUPFAM" id="SSF47923">
    <property type="entry name" value="Ypt/Rab-GAP domain of gyp1p"/>
    <property type="match status" value="2"/>
</dbReference>
<dbReference type="PROSITE" id="PS50086">
    <property type="entry name" value="TBC_RABGAP"/>
    <property type="match status" value="1"/>
</dbReference>
<evidence type="ECO:0000256" key="2">
    <source>
        <dbReference type="PIRSR" id="PIRSR630564-1"/>
    </source>
</evidence>
<dbReference type="SUPFAM" id="SSF52799">
    <property type="entry name" value="(Phosphotyrosine protein) phosphatases II"/>
    <property type="match status" value="1"/>
</dbReference>
<dbReference type="STRING" id="431595.K3WGF5"/>
<dbReference type="AlphaFoldDB" id="K3WGF5"/>
<dbReference type="Proteomes" id="UP000019132">
    <property type="component" value="Unassembled WGS sequence"/>
</dbReference>
<evidence type="ECO:0008006" key="9">
    <source>
        <dbReference type="Google" id="ProtNLM"/>
    </source>
</evidence>
<comment type="similarity">
    <text evidence="1">Belongs to the protein-tyrosine phosphatase family. Non-receptor class myotubularin subfamily.</text>
</comment>
<dbReference type="VEuPathDB" id="FungiDB:PYU1_G004036"/>
<dbReference type="PROSITE" id="PS51339">
    <property type="entry name" value="PPASE_MYOTUBULARIN"/>
    <property type="match status" value="1"/>
</dbReference>
<dbReference type="Pfam" id="PF00566">
    <property type="entry name" value="RabGAP-TBC"/>
    <property type="match status" value="2"/>
</dbReference>
<reference evidence="7" key="3">
    <citation type="submission" date="2015-02" db="UniProtKB">
        <authorList>
            <consortium name="EnsemblProtists"/>
        </authorList>
    </citation>
    <scope>IDENTIFICATION</scope>
    <source>
        <strain evidence="7">DAOM BR144</strain>
    </source>
</reference>
<dbReference type="Gene3D" id="1.10.8.270">
    <property type="entry name" value="putative rabgap domain of human tbc1 domain family member 14 like domains"/>
    <property type="match status" value="1"/>
</dbReference>
<dbReference type="eggNOG" id="KOG4471">
    <property type="taxonomic scope" value="Eukaryota"/>
</dbReference>
<feature type="compositionally biased region" description="Acidic residues" evidence="4">
    <location>
        <begin position="98"/>
        <end position="118"/>
    </location>
</feature>
<dbReference type="eggNOG" id="KOG1091">
    <property type="taxonomic scope" value="Eukaryota"/>
</dbReference>
<reference evidence="8" key="1">
    <citation type="journal article" date="2010" name="Genome Biol.">
        <title>Genome sequence of the necrotrophic plant pathogen Pythium ultimum reveals original pathogenicity mechanisms and effector repertoire.</title>
        <authorList>
            <person name="Levesque C.A."/>
            <person name="Brouwer H."/>
            <person name="Cano L."/>
            <person name="Hamilton J.P."/>
            <person name="Holt C."/>
            <person name="Huitema E."/>
            <person name="Raffaele S."/>
            <person name="Robideau G.P."/>
            <person name="Thines M."/>
            <person name="Win J."/>
            <person name="Zerillo M.M."/>
            <person name="Beakes G.W."/>
            <person name="Boore J.L."/>
            <person name="Busam D."/>
            <person name="Dumas B."/>
            <person name="Ferriera S."/>
            <person name="Fuerstenberg S.I."/>
            <person name="Gachon C.M."/>
            <person name="Gaulin E."/>
            <person name="Govers F."/>
            <person name="Grenville-Briggs L."/>
            <person name="Horner N."/>
            <person name="Hostetler J."/>
            <person name="Jiang R.H."/>
            <person name="Johnson J."/>
            <person name="Krajaejun T."/>
            <person name="Lin H."/>
            <person name="Meijer H.J."/>
            <person name="Moore B."/>
            <person name="Morris P."/>
            <person name="Phuntmart V."/>
            <person name="Puiu D."/>
            <person name="Shetty J."/>
            <person name="Stajich J.E."/>
            <person name="Tripathy S."/>
            <person name="Wawra S."/>
            <person name="van West P."/>
            <person name="Whitty B.R."/>
            <person name="Coutinho P.M."/>
            <person name="Henrissat B."/>
            <person name="Martin F."/>
            <person name="Thomas P.D."/>
            <person name="Tyler B.M."/>
            <person name="De Vries R.P."/>
            <person name="Kamoun S."/>
            <person name="Yandell M."/>
            <person name="Tisserat N."/>
            <person name="Buell C.R."/>
        </authorList>
    </citation>
    <scope>NUCLEOTIDE SEQUENCE</scope>
    <source>
        <strain evidence="8">DAOM:BR144</strain>
    </source>
</reference>
<dbReference type="Gene3D" id="2.30.29.30">
    <property type="entry name" value="Pleckstrin-homology domain (PH domain)/Phosphotyrosine-binding domain (PTB)"/>
    <property type="match status" value="1"/>
</dbReference>
<name>K3WGF5_GLOUD</name>
<proteinExistence type="inferred from homology"/>
<dbReference type="EMBL" id="GL376567">
    <property type="status" value="NOT_ANNOTATED_CDS"/>
    <property type="molecule type" value="Genomic_DNA"/>
</dbReference>
<protein>
    <recommendedName>
        <fullName evidence="9">Phosphatidylinositol-3-phosphatase</fullName>
    </recommendedName>
</protein>
<dbReference type="SUPFAM" id="SSF50729">
    <property type="entry name" value="PH domain-like"/>
    <property type="match status" value="1"/>
</dbReference>
<feature type="binding site" evidence="3">
    <location>
        <begin position="1012"/>
        <end position="1018"/>
    </location>
    <ligand>
        <name>substrate</name>
    </ligand>
</feature>
<dbReference type="Pfam" id="PF06602">
    <property type="entry name" value="Myotub-related"/>
    <property type="match status" value="1"/>
</dbReference>
<organism evidence="7 8">
    <name type="scientific">Globisporangium ultimum (strain ATCC 200006 / CBS 805.95 / DAOM BR144)</name>
    <name type="common">Pythium ultimum</name>
    <dbReference type="NCBI Taxonomy" id="431595"/>
    <lineage>
        <taxon>Eukaryota</taxon>
        <taxon>Sar</taxon>
        <taxon>Stramenopiles</taxon>
        <taxon>Oomycota</taxon>
        <taxon>Peronosporomycetes</taxon>
        <taxon>Pythiales</taxon>
        <taxon>Pythiaceae</taxon>
        <taxon>Globisporangium</taxon>
    </lineage>
</organism>
<dbReference type="InterPro" id="IPR035969">
    <property type="entry name" value="Rab-GAP_TBC_sf"/>
</dbReference>
<feature type="compositionally biased region" description="Polar residues" evidence="4">
    <location>
        <begin position="275"/>
        <end position="286"/>
    </location>
</feature>
<accession>K3WGF5</accession>